<comment type="caution">
    <text evidence="1">The sequence shown here is derived from an EMBL/GenBank/DDBJ whole genome shotgun (WGS) entry which is preliminary data.</text>
</comment>
<evidence type="ECO:0000313" key="1">
    <source>
        <dbReference type="EMBL" id="KAJ3570859.1"/>
    </source>
</evidence>
<dbReference type="Proteomes" id="UP001213000">
    <property type="component" value="Unassembled WGS sequence"/>
</dbReference>
<proteinExistence type="predicted"/>
<dbReference type="SUPFAM" id="SSF52047">
    <property type="entry name" value="RNI-like"/>
    <property type="match status" value="1"/>
</dbReference>
<evidence type="ECO:0008006" key="3">
    <source>
        <dbReference type="Google" id="ProtNLM"/>
    </source>
</evidence>
<gene>
    <name evidence="1" type="ORF">NP233_g4134</name>
</gene>
<protein>
    <recommendedName>
        <fullName evidence="3">F-box domain-containing protein</fullName>
    </recommendedName>
</protein>
<dbReference type="EMBL" id="JANIEX010000215">
    <property type="protein sequence ID" value="KAJ3570859.1"/>
    <property type="molecule type" value="Genomic_DNA"/>
</dbReference>
<keyword evidence="2" id="KW-1185">Reference proteome</keyword>
<accession>A0AAD5VXT6</accession>
<name>A0AAD5VXT6_9AGAR</name>
<organism evidence="1 2">
    <name type="scientific">Leucocoprinus birnbaumii</name>
    <dbReference type="NCBI Taxonomy" id="56174"/>
    <lineage>
        <taxon>Eukaryota</taxon>
        <taxon>Fungi</taxon>
        <taxon>Dikarya</taxon>
        <taxon>Basidiomycota</taxon>
        <taxon>Agaricomycotina</taxon>
        <taxon>Agaricomycetes</taxon>
        <taxon>Agaricomycetidae</taxon>
        <taxon>Agaricales</taxon>
        <taxon>Agaricineae</taxon>
        <taxon>Agaricaceae</taxon>
        <taxon>Leucocoprinus</taxon>
    </lineage>
</organism>
<dbReference type="AlphaFoldDB" id="A0AAD5VXT6"/>
<evidence type="ECO:0000313" key="2">
    <source>
        <dbReference type="Proteomes" id="UP001213000"/>
    </source>
</evidence>
<reference evidence="1" key="1">
    <citation type="submission" date="2022-07" db="EMBL/GenBank/DDBJ databases">
        <title>Genome Sequence of Leucocoprinus birnbaumii.</title>
        <authorList>
            <person name="Buettner E."/>
        </authorList>
    </citation>
    <scope>NUCLEOTIDE SEQUENCE</scope>
    <source>
        <strain evidence="1">VT141</strain>
    </source>
</reference>
<sequence>MSHSNAGEVAPQFPSLPLEIVEEVATHASDKQTCIAASTVNQTWLSAFTPRLFAYVVLGKHFMKPPSTPFSSDNERLLSCVTTVKVHGIYTALANEKLLAVLNILPRLESLELRDVGFGWDRATLQSTKLLRQVLEKESLKRLSVEFSADHFSGFPLVLVPFCRQILSLSLEDTTVLYPLFVERQDAFSALTRNLKSLSCSQLIPMALRSLRLSGNGLISRFAHFHSQHLEQLTLNSVERLELDYIDSRTGTPSRAVGELLRTFGSSVQVLSISVCRPGDPQGGHPLNTVDLQNLHQLRTLELTLTMVDREADSDLSVFTRTWACHILEALSMKESITKIAITCQMNSQCVSSGYFSSSLNLVYPVLDFALGHQAGFLGLKECRIVFKLGGRAVCMTPAGSPDDRGGIDEEPLENKFPSIQQRRISFDAVSILENLQNSGA</sequence>